<evidence type="ECO:0000256" key="3">
    <source>
        <dbReference type="ARBA" id="ARBA00023125"/>
    </source>
</evidence>
<name>A0A9P0G141_9NEOP</name>
<evidence type="ECO:0000256" key="1">
    <source>
        <dbReference type="ARBA" id="ARBA00004123"/>
    </source>
</evidence>
<dbReference type="GO" id="GO:0006384">
    <property type="term" value="P:transcription initiation at RNA polymerase III promoter"/>
    <property type="evidence" value="ECO:0007669"/>
    <property type="project" value="InterPro"/>
</dbReference>
<evidence type="ECO:0000256" key="4">
    <source>
        <dbReference type="ARBA" id="ARBA00023163"/>
    </source>
</evidence>
<feature type="compositionally biased region" description="Basic and acidic residues" evidence="6">
    <location>
        <begin position="336"/>
        <end position="348"/>
    </location>
</feature>
<evidence type="ECO:0000256" key="2">
    <source>
        <dbReference type="ARBA" id="ARBA00022553"/>
    </source>
</evidence>
<dbReference type="Pfam" id="PF04182">
    <property type="entry name" value="B-block_TFIIIC"/>
    <property type="match status" value="1"/>
</dbReference>
<evidence type="ECO:0000256" key="5">
    <source>
        <dbReference type="ARBA" id="ARBA00023242"/>
    </source>
</evidence>
<evidence type="ECO:0000313" key="9">
    <source>
        <dbReference type="Proteomes" id="UP001153714"/>
    </source>
</evidence>
<reference evidence="8" key="1">
    <citation type="submission" date="2021-12" db="EMBL/GenBank/DDBJ databases">
        <authorList>
            <person name="King R."/>
        </authorList>
    </citation>
    <scope>NUCLEOTIDE SEQUENCE</scope>
</reference>
<dbReference type="OrthoDB" id="68020at2759"/>
<dbReference type="GO" id="GO:0042791">
    <property type="term" value="P:5S class rRNA transcription by RNA polymerase III"/>
    <property type="evidence" value="ECO:0007669"/>
    <property type="project" value="TreeGrafter"/>
</dbReference>
<feature type="domain" description="B-block binding subunit of TFIIIC" evidence="7">
    <location>
        <begin position="41"/>
        <end position="116"/>
    </location>
</feature>
<dbReference type="PANTHER" id="PTHR15180">
    <property type="entry name" value="GENERAL TRANSCRIPTION FACTOR 3C POLYPEPTIDE 1"/>
    <property type="match status" value="1"/>
</dbReference>
<keyword evidence="5" id="KW-0539">Nucleus</keyword>
<evidence type="ECO:0000256" key="6">
    <source>
        <dbReference type="SAM" id="MobiDB-lite"/>
    </source>
</evidence>
<keyword evidence="2" id="KW-0597">Phosphoprotein</keyword>
<gene>
    <name evidence="8" type="ORF">DIATSA_LOCUS12881</name>
</gene>
<dbReference type="PANTHER" id="PTHR15180:SF1">
    <property type="entry name" value="GENERAL TRANSCRIPTION FACTOR 3C POLYPEPTIDE 1"/>
    <property type="match status" value="1"/>
</dbReference>
<evidence type="ECO:0000259" key="7">
    <source>
        <dbReference type="Pfam" id="PF04182"/>
    </source>
</evidence>
<feature type="region of interest" description="Disordered" evidence="6">
    <location>
        <begin position="320"/>
        <end position="348"/>
    </location>
</feature>
<reference evidence="8" key="2">
    <citation type="submission" date="2022-10" db="EMBL/GenBank/DDBJ databases">
        <authorList>
            <consortium name="ENA_rothamsted_submissions"/>
            <consortium name="culmorum"/>
            <person name="King R."/>
        </authorList>
    </citation>
    <scope>NUCLEOTIDE SEQUENCE</scope>
</reference>
<dbReference type="GO" id="GO:0000127">
    <property type="term" value="C:transcription factor TFIIIC complex"/>
    <property type="evidence" value="ECO:0007669"/>
    <property type="project" value="InterPro"/>
</dbReference>
<keyword evidence="3" id="KW-0238">DNA-binding</keyword>
<dbReference type="EMBL" id="OU893339">
    <property type="protein sequence ID" value="CAH0764277.1"/>
    <property type="molecule type" value="Genomic_DNA"/>
</dbReference>
<protein>
    <recommendedName>
        <fullName evidence="7">B-block binding subunit of TFIIIC domain-containing protein</fullName>
    </recommendedName>
</protein>
<sequence length="1399" mass="161474">MSFKDVISKYNGTLVLVASKEERWAALAPHLPFSYIAQFKKIHYCLLELIGRSRENGQMTVGKSNVAKILKDSKLLFYNRKILQDLDLVRVSHITQVMANRGASKAILLRLRRFHQSSILSVPKIGWIHNLIEYLKERPNYCESTETVVSKGLMTQQQNKRFQKKFYIFGFEEQPVKLNELATSKKRERPNKKRRYIYLSSISDDEHSESEDEEHKSPMKCQYKVGVNLLRQAYERFLEAGLEGLTQIELGELLGIEFYVSRTICRLFKAKNIVREFLEDKGRQRLARFIAVAATAKMDIQYSKEKEKFLKYVDECINPNDNKESNKSSSDSEDSEVPRKKIKIENESEKHTEYEAEITEIKTIPGVPMNLPNPLSESSKKLTLRQLKFASGVLKVIRDRQIVFNYQELGRLIAAETKQPPMDGKALKTFLQRLVIDGCIKIYTIKWPGYNDKFTNVICAPHIKPSHPKIRTKGMVIVKNSTRNIQQAKKNATISRSLTEYSFPRYMKLQKLHMAMIKYAYFEDIKSEPNGLPQGFVYIKDLIPELTLEIALGTICSAGILNISRFNINDELLQTKLRYVPEELYKALTNTSHLDKSIRTNLKVLAMFGLVQLIAQVAPMNVIIPDNCLAIHLFYVNKNATILDTSGDWPKRNVNIQNFEKQFHFETFDRVTEFWDAVYSISTATVIDIPNRKRGKPPPVSIRTQNEVDEYDIGLRFGDNLGPCGFDSNFYLDVQRLWRAYCARSNHIPPNKQKRQSVIKIPKFEKPKRKVQRIVKKAIQKPKLIEKLPHIKKLQYKQALLRQPLPSRKKVSEQIIWTPEEDMIIMLCKTAITIMSPISQPGCLQVRNLVTKDILSIRDPKKSQKACHKRASIVDANSTMIHLNDCIMVELKRHVGITQKYDSMLKKLRILNSNCNNTKYLLAARVPMMELIWVLMTVLKACSVKQTVPVFPNLDELYKKFTVVPSSANRPGNKYQSAPDDFVIGPLKESIILTVMLSFENVMPKENAKKIYHNFKRYDERTLRKAVIQLRQSRAISAKEKILNGLLHKVNLDDIVDCWYKISAQYQRKWLIRLNSEFVDELANCFYKSTVEDDLKGSPELNCFCSELQIMGVLQITMTVAPAISGFSGSIIQEDQLNAIDIESRYKLKSGTLAWKVRSDIKNFVDIYKNMEIEEPLQDILRESVMEQNEILGSNLENVYTEVEDKIIAHLKQKRENGSNLRELKDISGLNYESLNKTLTKLITQKIIKRVGVYDNIIIMMEYIKKWSMAINKYYILSKPWLTIDAEIRKDIFLKWAGVVMNKVFENPGSSLSYLADNCEFLSTAAVQDVSYVLFKWKCVTLHTMIEKEPDLLSEDDDVIPELGEYNSFESPHNIIVLPVVDSFVRYSFIRKTILNSLN</sequence>
<keyword evidence="4" id="KW-0804">Transcription</keyword>
<dbReference type="GO" id="GO:0003677">
    <property type="term" value="F:DNA binding"/>
    <property type="evidence" value="ECO:0007669"/>
    <property type="project" value="UniProtKB-KW"/>
</dbReference>
<proteinExistence type="predicted"/>
<evidence type="ECO:0000313" key="8">
    <source>
        <dbReference type="EMBL" id="CAH0764277.1"/>
    </source>
</evidence>
<dbReference type="Proteomes" id="UP001153714">
    <property type="component" value="Chromosome 8"/>
</dbReference>
<comment type="subcellular location">
    <subcellularLocation>
        <location evidence="1">Nucleus</location>
    </subcellularLocation>
</comment>
<dbReference type="InterPro" id="IPR007309">
    <property type="entry name" value="TFIIIC_Bblock-bd"/>
</dbReference>
<dbReference type="GO" id="GO:0005634">
    <property type="term" value="C:nucleus"/>
    <property type="evidence" value="ECO:0007669"/>
    <property type="project" value="UniProtKB-SubCell"/>
</dbReference>
<dbReference type="InterPro" id="IPR044210">
    <property type="entry name" value="Tfc3-like"/>
</dbReference>
<organism evidence="8 9">
    <name type="scientific">Diatraea saccharalis</name>
    <name type="common">sugarcane borer</name>
    <dbReference type="NCBI Taxonomy" id="40085"/>
    <lineage>
        <taxon>Eukaryota</taxon>
        <taxon>Metazoa</taxon>
        <taxon>Ecdysozoa</taxon>
        <taxon>Arthropoda</taxon>
        <taxon>Hexapoda</taxon>
        <taxon>Insecta</taxon>
        <taxon>Pterygota</taxon>
        <taxon>Neoptera</taxon>
        <taxon>Endopterygota</taxon>
        <taxon>Lepidoptera</taxon>
        <taxon>Glossata</taxon>
        <taxon>Ditrysia</taxon>
        <taxon>Pyraloidea</taxon>
        <taxon>Crambidae</taxon>
        <taxon>Crambinae</taxon>
        <taxon>Diatraea</taxon>
    </lineage>
</organism>
<accession>A0A9P0G141</accession>
<keyword evidence="9" id="KW-1185">Reference proteome</keyword>